<dbReference type="STRING" id="551991.SAMN05192529_10989"/>
<feature type="transmembrane region" description="Helical" evidence="1">
    <location>
        <begin position="79"/>
        <end position="100"/>
    </location>
</feature>
<reference evidence="2 3" key="1">
    <citation type="submission" date="2016-10" db="EMBL/GenBank/DDBJ databases">
        <authorList>
            <person name="de Groot N.N."/>
        </authorList>
    </citation>
    <scope>NUCLEOTIDE SEQUENCE [LARGE SCALE GENOMIC DNA]</scope>
    <source>
        <strain evidence="2 3">Vu-144</strain>
    </source>
</reference>
<proteinExistence type="predicted"/>
<evidence type="ECO:0000313" key="3">
    <source>
        <dbReference type="Proteomes" id="UP000199041"/>
    </source>
</evidence>
<dbReference type="OrthoDB" id="675986at2"/>
<keyword evidence="1" id="KW-0812">Transmembrane</keyword>
<gene>
    <name evidence="2" type="ORF">SAMN05192529_10989</name>
</gene>
<keyword evidence="1" id="KW-0472">Membrane</keyword>
<feature type="transmembrane region" description="Helical" evidence="1">
    <location>
        <begin position="12"/>
        <end position="31"/>
    </location>
</feature>
<dbReference type="AlphaFoldDB" id="A0A1H3YVW2"/>
<accession>A0A1H3YVW2</accession>
<keyword evidence="3" id="KW-1185">Reference proteome</keyword>
<sequence>MKLEKTYRILSAILMPIVFILAFFGMLFLMAAFSNPAFLFAAFVLICVTIYMVKSTQFYRRNIEPGIPAKASVRDWIRVNAFVAIFFVLQVIVSAIYLLAMKKQVMANFQELLNQVQDMQPGAASAYSPENLYASMKNIMIFFIVFDVLLAVHIVCTFKLLKKYRDLLVQP</sequence>
<name>A0A1H3YVW2_9BACT</name>
<dbReference type="Proteomes" id="UP000199041">
    <property type="component" value="Unassembled WGS sequence"/>
</dbReference>
<evidence type="ECO:0000313" key="2">
    <source>
        <dbReference type="EMBL" id="SEA15705.1"/>
    </source>
</evidence>
<dbReference type="RefSeq" id="WP_139188119.1">
    <property type="nucleotide sequence ID" value="NZ_FNQY01000009.1"/>
</dbReference>
<feature type="transmembrane region" description="Helical" evidence="1">
    <location>
        <begin position="37"/>
        <end position="53"/>
    </location>
</feature>
<dbReference type="EMBL" id="FNQY01000009">
    <property type="protein sequence ID" value="SEA15705.1"/>
    <property type="molecule type" value="Genomic_DNA"/>
</dbReference>
<protein>
    <submittedName>
        <fullName evidence="2">Uncharacterized protein</fullName>
    </submittedName>
</protein>
<feature type="transmembrane region" description="Helical" evidence="1">
    <location>
        <begin position="139"/>
        <end position="161"/>
    </location>
</feature>
<keyword evidence="1" id="KW-1133">Transmembrane helix</keyword>
<evidence type="ECO:0000256" key="1">
    <source>
        <dbReference type="SAM" id="Phobius"/>
    </source>
</evidence>
<organism evidence="2 3">
    <name type="scientific">Arachidicoccus rhizosphaerae</name>
    <dbReference type="NCBI Taxonomy" id="551991"/>
    <lineage>
        <taxon>Bacteria</taxon>
        <taxon>Pseudomonadati</taxon>
        <taxon>Bacteroidota</taxon>
        <taxon>Chitinophagia</taxon>
        <taxon>Chitinophagales</taxon>
        <taxon>Chitinophagaceae</taxon>
        <taxon>Arachidicoccus</taxon>
    </lineage>
</organism>